<dbReference type="InterPro" id="IPR036683">
    <property type="entry name" value="CO_DH_flav_C_dom_sf"/>
</dbReference>
<dbReference type="InterPro" id="IPR016169">
    <property type="entry name" value="FAD-bd_PCMH_sub2"/>
</dbReference>
<dbReference type="SUPFAM" id="SSF56176">
    <property type="entry name" value="FAD-binding/transporter-associated domain-like"/>
    <property type="match status" value="1"/>
</dbReference>
<dbReference type="PANTHER" id="PTHR42659">
    <property type="entry name" value="XANTHINE DEHYDROGENASE SUBUNIT C-RELATED"/>
    <property type="match status" value="1"/>
</dbReference>
<feature type="domain" description="FAD-binding PCMH-type" evidence="4">
    <location>
        <begin position="1"/>
        <end position="164"/>
    </location>
</feature>
<keyword evidence="6" id="KW-1185">Reference proteome</keyword>
<proteinExistence type="predicted"/>
<dbReference type="EMBL" id="VFML01000001">
    <property type="protein sequence ID" value="TQJ01617.1"/>
    <property type="molecule type" value="Genomic_DNA"/>
</dbReference>
<sequence length="271" mass="28329">MTLSLPWRLLVTTARFWRVGRVCSLVSGCGSTRPKRVIDIGHIETLRSITEDGAHIVIGAMATHDTVLGSDLVCQHALLLRAAVAEVADLQVRHRGTVGGALVHADPASDVGAAVLALEAELVIASVGGATQTVAAKDFFVDGFETAVQGGELLTQIRVPKHTRWGALREVRPVAHQWAIVAVAATVQIDGGGTIVQAKVGLTNMGSIPLRAIPVERALVGQPVADEAVRAAAASAAHGTNPRSDLNGNAEYRKHLVTVLTRRAVLMAAGA</sequence>
<evidence type="ECO:0000259" key="4">
    <source>
        <dbReference type="PROSITE" id="PS51387"/>
    </source>
</evidence>
<name>A0A542DEW4_AMYCI</name>
<dbReference type="AlphaFoldDB" id="A0A542DEW4"/>
<dbReference type="InterPro" id="IPR051312">
    <property type="entry name" value="Diverse_Substr_Oxidored"/>
</dbReference>
<dbReference type="InterPro" id="IPR036318">
    <property type="entry name" value="FAD-bd_PCMH-like_sf"/>
</dbReference>
<keyword evidence="2" id="KW-0274">FAD</keyword>
<comment type="caution">
    <text evidence="5">The sequence shown here is derived from an EMBL/GenBank/DDBJ whole genome shotgun (WGS) entry which is preliminary data.</text>
</comment>
<protein>
    <submittedName>
        <fullName evidence="5">Carbon-monoxide dehydrogenase medium subunit</fullName>
    </submittedName>
</protein>
<dbReference type="InterPro" id="IPR002346">
    <property type="entry name" value="Mopterin_DH_FAD-bd"/>
</dbReference>
<dbReference type="Pfam" id="PF00941">
    <property type="entry name" value="FAD_binding_5"/>
    <property type="match status" value="1"/>
</dbReference>
<dbReference type="GO" id="GO:0016491">
    <property type="term" value="F:oxidoreductase activity"/>
    <property type="evidence" value="ECO:0007669"/>
    <property type="project" value="UniProtKB-KW"/>
</dbReference>
<dbReference type="SMART" id="SM01092">
    <property type="entry name" value="CO_deh_flav_C"/>
    <property type="match status" value="1"/>
</dbReference>
<evidence type="ECO:0000256" key="3">
    <source>
        <dbReference type="ARBA" id="ARBA00023002"/>
    </source>
</evidence>
<keyword evidence="3" id="KW-0560">Oxidoreductase</keyword>
<evidence type="ECO:0000256" key="1">
    <source>
        <dbReference type="ARBA" id="ARBA00022630"/>
    </source>
</evidence>
<dbReference type="InterPro" id="IPR016166">
    <property type="entry name" value="FAD-bd_PCMH"/>
</dbReference>
<keyword evidence="1" id="KW-0285">Flavoprotein</keyword>
<dbReference type="InterPro" id="IPR005107">
    <property type="entry name" value="CO_DH_flav_C"/>
</dbReference>
<dbReference type="PROSITE" id="PS51387">
    <property type="entry name" value="FAD_PCMH"/>
    <property type="match status" value="1"/>
</dbReference>
<dbReference type="Gene3D" id="3.30.465.10">
    <property type="match status" value="1"/>
</dbReference>
<reference evidence="5 6" key="1">
    <citation type="submission" date="2019-06" db="EMBL/GenBank/DDBJ databases">
        <title>Sequencing the genomes of 1000 actinobacteria strains.</title>
        <authorList>
            <person name="Klenk H.-P."/>
        </authorList>
    </citation>
    <scope>NUCLEOTIDE SEQUENCE [LARGE SCALE GENOMIC DNA]</scope>
    <source>
        <strain evidence="5 6">DSM 45679</strain>
    </source>
</reference>
<dbReference type="GO" id="GO:0071949">
    <property type="term" value="F:FAD binding"/>
    <property type="evidence" value="ECO:0007669"/>
    <property type="project" value="InterPro"/>
</dbReference>
<evidence type="ECO:0000313" key="6">
    <source>
        <dbReference type="Proteomes" id="UP000320876"/>
    </source>
</evidence>
<dbReference type="Pfam" id="PF03450">
    <property type="entry name" value="CO_deh_flav_C"/>
    <property type="match status" value="1"/>
</dbReference>
<accession>A0A542DEW4</accession>
<evidence type="ECO:0000313" key="5">
    <source>
        <dbReference type="EMBL" id="TQJ01617.1"/>
    </source>
</evidence>
<dbReference type="Proteomes" id="UP000320876">
    <property type="component" value="Unassembled WGS sequence"/>
</dbReference>
<dbReference type="Gene3D" id="3.30.390.50">
    <property type="entry name" value="CO dehydrogenase flavoprotein, C-terminal domain"/>
    <property type="match status" value="1"/>
</dbReference>
<gene>
    <name evidence="5" type="ORF">FB471_1312</name>
</gene>
<evidence type="ECO:0000256" key="2">
    <source>
        <dbReference type="ARBA" id="ARBA00022827"/>
    </source>
</evidence>
<organism evidence="5 6">
    <name type="scientific">Amycolatopsis cihanbeyliensis</name>
    <dbReference type="NCBI Taxonomy" id="1128664"/>
    <lineage>
        <taxon>Bacteria</taxon>
        <taxon>Bacillati</taxon>
        <taxon>Actinomycetota</taxon>
        <taxon>Actinomycetes</taxon>
        <taxon>Pseudonocardiales</taxon>
        <taxon>Pseudonocardiaceae</taxon>
        <taxon>Amycolatopsis</taxon>
    </lineage>
</organism>
<dbReference type="SUPFAM" id="SSF55447">
    <property type="entry name" value="CO dehydrogenase flavoprotein C-terminal domain-like"/>
    <property type="match status" value="1"/>
</dbReference>
<dbReference type="PANTHER" id="PTHR42659:SF2">
    <property type="entry name" value="XANTHINE DEHYDROGENASE SUBUNIT C-RELATED"/>
    <property type="match status" value="1"/>
</dbReference>